<dbReference type="AlphaFoldDB" id="A0A7C4RTK9"/>
<dbReference type="CDD" id="cd06257">
    <property type="entry name" value="DnaJ"/>
    <property type="match status" value="1"/>
</dbReference>
<dbReference type="InterPro" id="IPR007791">
    <property type="entry name" value="DjlA_N"/>
</dbReference>
<dbReference type="EMBL" id="DSUH01000309">
    <property type="protein sequence ID" value="HGU33846.1"/>
    <property type="molecule type" value="Genomic_DNA"/>
</dbReference>
<reference evidence="2" key="1">
    <citation type="journal article" date="2020" name="mSystems">
        <title>Genome- and Community-Level Interaction Insights into Carbon Utilization and Element Cycling Functions of Hydrothermarchaeota in Hydrothermal Sediment.</title>
        <authorList>
            <person name="Zhou Z."/>
            <person name="Liu Y."/>
            <person name="Xu W."/>
            <person name="Pan J."/>
            <person name="Luo Z.H."/>
            <person name="Li M."/>
        </authorList>
    </citation>
    <scope>NUCLEOTIDE SEQUENCE [LARGE SCALE GENOMIC DNA]</scope>
    <source>
        <strain evidence="2">SpSt-477</strain>
    </source>
</reference>
<dbReference type="InterPro" id="IPR001623">
    <property type="entry name" value="DnaJ_domain"/>
</dbReference>
<dbReference type="InterPro" id="IPR050817">
    <property type="entry name" value="DjlA_DnaK_co-chaperone"/>
</dbReference>
<evidence type="ECO:0000259" key="1">
    <source>
        <dbReference type="PROSITE" id="PS50076"/>
    </source>
</evidence>
<evidence type="ECO:0000313" key="2">
    <source>
        <dbReference type="EMBL" id="HGU33846.1"/>
    </source>
</evidence>
<dbReference type="Pfam" id="PF05099">
    <property type="entry name" value="TerB"/>
    <property type="match status" value="1"/>
</dbReference>
<comment type="caution">
    <text evidence="2">The sequence shown here is derived from an EMBL/GenBank/DDBJ whole genome shotgun (WGS) entry which is preliminary data.</text>
</comment>
<dbReference type="PRINTS" id="PR00625">
    <property type="entry name" value="JDOMAIN"/>
</dbReference>
<dbReference type="SMART" id="SM00271">
    <property type="entry name" value="DnaJ"/>
    <property type="match status" value="1"/>
</dbReference>
<proteinExistence type="predicted"/>
<dbReference type="Pfam" id="PF00226">
    <property type="entry name" value="DnaJ"/>
    <property type="match status" value="1"/>
</dbReference>
<dbReference type="Gene3D" id="1.10.287.110">
    <property type="entry name" value="DnaJ domain"/>
    <property type="match status" value="1"/>
</dbReference>
<feature type="domain" description="J" evidence="1">
    <location>
        <begin position="187"/>
        <end position="251"/>
    </location>
</feature>
<dbReference type="PANTHER" id="PTHR24074">
    <property type="entry name" value="CO-CHAPERONE PROTEIN DJLA"/>
    <property type="match status" value="1"/>
</dbReference>
<sequence length="253" mass="27920">MGIIGKVIGGAIGFALGGPLGAILGATFGHAYDASNQLDQTGFGNATMSQTESSQFTFFVATFSMLAKLARADGRVSQAEVDTIRQFMVYDLNLPPESQQVAMNIFQTALNSPQSFEEFASQFFGQFHAQPQILQLMMDILYRVSVADGPLNAAEERILATASRIFGFDDSKYRSYSQPGKPADTDRYYAVLGCSRSDSDETIKKAYRKMASDFHPDKIIAKGLPEEFVKFANDKFKEIQEAYEAIKKERGFS</sequence>
<dbReference type="Gene3D" id="1.10.3680.10">
    <property type="entry name" value="TerB-like"/>
    <property type="match status" value="1"/>
</dbReference>
<dbReference type="SUPFAM" id="SSF46565">
    <property type="entry name" value="Chaperone J-domain"/>
    <property type="match status" value="1"/>
</dbReference>
<organism evidence="2">
    <name type="scientific">Desulfatirhabdium butyrativorans</name>
    <dbReference type="NCBI Taxonomy" id="340467"/>
    <lineage>
        <taxon>Bacteria</taxon>
        <taxon>Pseudomonadati</taxon>
        <taxon>Thermodesulfobacteriota</taxon>
        <taxon>Desulfobacteria</taxon>
        <taxon>Desulfobacterales</taxon>
        <taxon>Desulfatirhabdiaceae</taxon>
        <taxon>Desulfatirhabdium</taxon>
    </lineage>
</organism>
<protein>
    <submittedName>
        <fullName evidence="2">Molecular chaperone DjlA</fullName>
    </submittedName>
</protein>
<name>A0A7C4RTK9_9BACT</name>
<dbReference type="InterPro" id="IPR029024">
    <property type="entry name" value="TerB-like"/>
</dbReference>
<dbReference type="CDD" id="cd07316">
    <property type="entry name" value="terB_like_DjlA"/>
    <property type="match status" value="1"/>
</dbReference>
<dbReference type="PROSITE" id="PS50076">
    <property type="entry name" value="DNAJ_2"/>
    <property type="match status" value="1"/>
</dbReference>
<dbReference type="SUPFAM" id="SSF158682">
    <property type="entry name" value="TerB-like"/>
    <property type="match status" value="1"/>
</dbReference>
<dbReference type="InterPro" id="IPR036869">
    <property type="entry name" value="J_dom_sf"/>
</dbReference>
<accession>A0A7C4RTK9</accession>
<gene>
    <name evidence="2" type="ORF">ENS29_13505</name>
</gene>